<evidence type="ECO:0000259" key="11">
    <source>
        <dbReference type="PROSITE" id="PS51371"/>
    </source>
</evidence>
<evidence type="ECO:0000256" key="6">
    <source>
        <dbReference type="ARBA" id="ARBA00023122"/>
    </source>
</evidence>
<dbReference type="InterPro" id="IPR051676">
    <property type="entry name" value="UPF0053_domain"/>
</dbReference>
<dbReference type="Pfam" id="PF03471">
    <property type="entry name" value="CorC_HlyC"/>
    <property type="match status" value="1"/>
</dbReference>
<feature type="transmembrane region" description="Helical" evidence="10">
    <location>
        <begin position="141"/>
        <end position="159"/>
    </location>
</feature>
<dbReference type="InterPro" id="IPR046342">
    <property type="entry name" value="CBS_dom_sf"/>
</dbReference>
<feature type="transmembrane region" description="Helical" evidence="10">
    <location>
        <begin position="68"/>
        <end position="88"/>
    </location>
</feature>
<dbReference type="SMART" id="SM01091">
    <property type="entry name" value="CorC_HlyC"/>
    <property type="match status" value="1"/>
</dbReference>
<evidence type="ECO:0000256" key="8">
    <source>
        <dbReference type="PROSITE-ProRule" id="PRU00703"/>
    </source>
</evidence>
<dbReference type="Gene3D" id="3.10.580.10">
    <property type="entry name" value="CBS-domain"/>
    <property type="match status" value="1"/>
</dbReference>
<name>A0ABV7T5N0_9GAMM</name>
<reference evidence="14" key="1">
    <citation type="journal article" date="2019" name="Int. J. Syst. Evol. Microbiol.">
        <title>The Global Catalogue of Microorganisms (GCM) 10K type strain sequencing project: providing services to taxonomists for standard genome sequencing and annotation.</title>
        <authorList>
            <consortium name="The Broad Institute Genomics Platform"/>
            <consortium name="The Broad Institute Genome Sequencing Center for Infectious Disease"/>
            <person name="Wu L."/>
            <person name="Ma J."/>
        </authorList>
    </citation>
    <scope>NUCLEOTIDE SEQUENCE [LARGE SCALE GENOMIC DNA]</scope>
    <source>
        <strain evidence="14">KCTC 42447</strain>
    </source>
</reference>
<feature type="domain" description="CNNM transmembrane" evidence="12">
    <location>
        <begin position="11"/>
        <end position="218"/>
    </location>
</feature>
<dbReference type="CDD" id="cd04590">
    <property type="entry name" value="CBS_pair_CorC_HlyC_assoc"/>
    <property type="match status" value="1"/>
</dbReference>
<evidence type="ECO:0000256" key="4">
    <source>
        <dbReference type="ARBA" id="ARBA00022737"/>
    </source>
</evidence>
<keyword evidence="6 8" id="KW-0129">CBS domain</keyword>
<dbReference type="PANTHER" id="PTHR43099">
    <property type="entry name" value="UPF0053 PROTEIN YRKA"/>
    <property type="match status" value="1"/>
</dbReference>
<evidence type="ECO:0000256" key="2">
    <source>
        <dbReference type="ARBA" id="ARBA00022475"/>
    </source>
</evidence>
<gene>
    <name evidence="13" type="ORF">ACFOMF_10705</name>
</gene>
<dbReference type="InterPro" id="IPR044751">
    <property type="entry name" value="Ion_transp-like_CBS"/>
</dbReference>
<dbReference type="InterPro" id="IPR002550">
    <property type="entry name" value="CNNM"/>
</dbReference>
<proteinExistence type="predicted"/>
<comment type="subcellular location">
    <subcellularLocation>
        <location evidence="1">Cell membrane</location>
        <topology evidence="1">Multi-pass membrane protein</topology>
    </subcellularLocation>
</comment>
<dbReference type="Proteomes" id="UP001595630">
    <property type="component" value="Unassembled WGS sequence"/>
</dbReference>
<keyword evidence="2" id="KW-1003">Cell membrane</keyword>
<evidence type="ECO:0000256" key="10">
    <source>
        <dbReference type="SAM" id="Phobius"/>
    </source>
</evidence>
<dbReference type="PANTHER" id="PTHR43099:SF5">
    <property type="entry name" value="HLYC_CORC FAMILY TRANSPORTER"/>
    <property type="match status" value="1"/>
</dbReference>
<keyword evidence="4" id="KW-0677">Repeat</keyword>
<dbReference type="PROSITE" id="PS51371">
    <property type="entry name" value="CBS"/>
    <property type="match status" value="2"/>
</dbReference>
<accession>A0ABV7T5N0</accession>
<evidence type="ECO:0000256" key="7">
    <source>
        <dbReference type="ARBA" id="ARBA00023136"/>
    </source>
</evidence>
<dbReference type="RefSeq" id="WP_386364606.1">
    <property type="nucleotide sequence ID" value="NZ_JBHRXZ010000022.1"/>
</dbReference>
<evidence type="ECO:0000313" key="13">
    <source>
        <dbReference type="EMBL" id="MFC3608247.1"/>
    </source>
</evidence>
<dbReference type="InterPro" id="IPR000644">
    <property type="entry name" value="CBS_dom"/>
</dbReference>
<protein>
    <submittedName>
        <fullName evidence="13">Hemolysin family protein</fullName>
    </submittedName>
</protein>
<keyword evidence="5 9" id="KW-1133">Transmembrane helix</keyword>
<dbReference type="PROSITE" id="PS51846">
    <property type="entry name" value="CNNM"/>
    <property type="match status" value="1"/>
</dbReference>
<dbReference type="SMART" id="SM00116">
    <property type="entry name" value="CBS"/>
    <property type="match status" value="2"/>
</dbReference>
<evidence type="ECO:0000256" key="1">
    <source>
        <dbReference type="ARBA" id="ARBA00004651"/>
    </source>
</evidence>
<evidence type="ECO:0000313" key="14">
    <source>
        <dbReference type="Proteomes" id="UP001595630"/>
    </source>
</evidence>
<evidence type="ECO:0000256" key="5">
    <source>
        <dbReference type="ARBA" id="ARBA00022989"/>
    </source>
</evidence>
<organism evidence="13 14">
    <name type="scientific">Stutzerimonas tarimensis</name>
    <dbReference type="NCBI Taxonomy" id="1507735"/>
    <lineage>
        <taxon>Bacteria</taxon>
        <taxon>Pseudomonadati</taxon>
        <taxon>Pseudomonadota</taxon>
        <taxon>Gammaproteobacteria</taxon>
        <taxon>Pseudomonadales</taxon>
        <taxon>Pseudomonadaceae</taxon>
        <taxon>Stutzerimonas</taxon>
    </lineage>
</organism>
<evidence type="ECO:0000259" key="12">
    <source>
        <dbReference type="PROSITE" id="PS51846"/>
    </source>
</evidence>
<evidence type="ECO:0000256" key="9">
    <source>
        <dbReference type="PROSITE-ProRule" id="PRU01193"/>
    </source>
</evidence>
<keyword evidence="3 9" id="KW-0812">Transmembrane</keyword>
<evidence type="ECO:0000256" key="3">
    <source>
        <dbReference type="ARBA" id="ARBA00022692"/>
    </source>
</evidence>
<feature type="transmembrane region" description="Helical" evidence="10">
    <location>
        <begin position="108"/>
        <end position="129"/>
    </location>
</feature>
<dbReference type="SUPFAM" id="SSF54631">
    <property type="entry name" value="CBS-domain pair"/>
    <property type="match status" value="1"/>
</dbReference>
<comment type="caution">
    <text evidence="13">The sequence shown here is derived from an EMBL/GenBank/DDBJ whole genome shotgun (WGS) entry which is preliminary data.</text>
</comment>
<dbReference type="EMBL" id="JBHRXZ010000022">
    <property type="protein sequence ID" value="MFC3608247.1"/>
    <property type="molecule type" value="Genomic_DNA"/>
</dbReference>
<feature type="domain" description="CBS" evidence="11">
    <location>
        <begin position="217"/>
        <end position="278"/>
    </location>
</feature>
<keyword evidence="7 9" id="KW-0472">Membrane</keyword>
<dbReference type="SUPFAM" id="SSF56176">
    <property type="entry name" value="FAD-binding/transporter-associated domain-like"/>
    <property type="match status" value="1"/>
</dbReference>
<dbReference type="InterPro" id="IPR005170">
    <property type="entry name" value="Transptr-assoc_dom"/>
</dbReference>
<dbReference type="InterPro" id="IPR036318">
    <property type="entry name" value="FAD-bd_PCMH-like_sf"/>
</dbReference>
<keyword evidence="14" id="KW-1185">Reference proteome</keyword>
<dbReference type="InterPro" id="IPR016169">
    <property type="entry name" value="FAD-bd_PCMH_sub2"/>
</dbReference>
<dbReference type="Gene3D" id="3.30.465.10">
    <property type="match status" value="1"/>
</dbReference>
<sequence length="429" mass="47291">MDPYPGYAASSFFGPSGLMLAALLLLSLNAFFVAAGFALIRLRSADTPVDEHRYAPLLRSVRARLDTYLSACQLGISLASLALGWIAAPALAGLFEPLLSGLGISSPAVVHGVALGIAFLSVALLHILLGERWPRLLAIKAPARLSLWSLAPLWLFYWLSYPALALLNLGSRQAQTPAANGRGAELNLAVERDPADRETRVLASAAEMAQLDVVDWINSREDLVYLERKAPLEEVFSLFRRHKYSRYPIFDESIGEFTGILHIKDLLLHLSLLEMLPSALKLDDLAHPIERISKHMPLAALLEQFRQGRSHFALVEEADGKVIGYLTMEDVLEALVGDIQDEHRKAERGVVAYQPGKLLVRGDTPLFKVERLLGINLDHIEADTLAGLIYDSLKRMPEEDEVLEVAGLRIILKKMRGPKVVLAKVLRVA</sequence>
<feature type="domain" description="CBS" evidence="11">
    <location>
        <begin position="285"/>
        <end position="342"/>
    </location>
</feature>
<dbReference type="Pfam" id="PF00571">
    <property type="entry name" value="CBS"/>
    <property type="match status" value="2"/>
</dbReference>
<dbReference type="Pfam" id="PF01595">
    <property type="entry name" value="CNNM"/>
    <property type="match status" value="1"/>
</dbReference>
<feature type="transmembrane region" description="Helical" evidence="10">
    <location>
        <begin position="20"/>
        <end position="40"/>
    </location>
</feature>